<comment type="similarity">
    <text evidence="7">Belongs to the radical SAM superfamily. Anaerobic sulfatase-maturating enzyme family.</text>
</comment>
<gene>
    <name evidence="9" type="ORF">FAZ21_17190</name>
</gene>
<evidence type="ECO:0000256" key="3">
    <source>
        <dbReference type="ARBA" id="ARBA00022691"/>
    </source>
</evidence>
<evidence type="ECO:0000313" key="10">
    <source>
        <dbReference type="Proteomes" id="UP000310016"/>
    </source>
</evidence>
<dbReference type="SFLD" id="SFLDS00029">
    <property type="entry name" value="Radical_SAM"/>
    <property type="match status" value="2"/>
</dbReference>
<dbReference type="OrthoDB" id="308557at2"/>
<dbReference type="SFLD" id="SFLDG01386">
    <property type="entry name" value="main_SPASM_domain-containing"/>
    <property type="match status" value="2"/>
</dbReference>
<keyword evidence="6" id="KW-0411">Iron-sulfur</keyword>
<reference evidence="9 10" key="1">
    <citation type="submission" date="2019-04" db="EMBL/GenBank/DDBJ databases">
        <title>Chitiniphilus eburnea sp. nov., a novel chitinolytic bacterium isolated from aquaculture sludge.</title>
        <authorList>
            <person name="Sheng M."/>
        </authorList>
    </citation>
    <scope>NUCLEOTIDE SEQUENCE [LARGE SCALE GENOMIC DNA]</scope>
    <source>
        <strain evidence="9 10">HX-2-15</strain>
    </source>
</reference>
<dbReference type="InterPro" id="IPR023885">
    <property type="entry name" value="4Fe4S-binding_SPASM_dom"/>
</dbReference>
<protein>
    <submittedName>
        <fullName evidence="9">Anaerobic sulfatase maturase</fullName>
    </submittedName>
</protein>
<comment type="cofactor">
    <cofactor evidence="1">
        <name>[4Fe-4S] cluster</name>
        <dbReference type="ChEBI" id="CHEBI:49883"/>
    </cofactor>
</comment>
<dbReference type="InterPro" id="IPR047207">
    <property type="entry name" value="SPASM_anSME"/>
</dbReference>
<dbReference type="PROSITE" id="PS51918">
    <property type="entry name" value="RADICAL_SAM"/>
    <property type="match status" value="1"/>
</dbReference>
<dbReference type="InterPro" id="IPR023867">
    <property type="entry name" value="Sulphatase_maturase_rSAM"/>
</dbReference>
<dbReference type="PANTHER" id="PTHR43273:SF3">
    <property type="entry name" value="ANAEROBIC SULFATASE-MATURATING ENZYME HOMOLOG ASLB-RELATED"/>
    <property type="match status" value="1"/>
</dbReference>
<evidence type="ECO:0000256" key="4">
    <source>
        <dbReference type="ARBA" id="ARBA00022723"/>
    </source>
</evidence>
<dbReference type="Proteomes" id="UP000310016">
    <property type="component" value="Unassembled WGS sequence"/>
</dbReference>
<dbReference type="Pfam" id="PF13186">
    <property type="entry name" value="SPASM"/>
    <property type="match status" value="1"/>
</dbReference>
<dbReference type="GO" id="GO:0016491">
    <property type="term" value="F:oxidoreductase activity"/>
    <property type="evidence" value="ECO:0007669"/>
    <property type="project" value="InterPro"/>
</dbReference>
<organism evidence="9 10">
    <name type="scientific">Chitiniphilus eburneus</name>
    <dbReference type="NCBI Taxonomy" id="2571148"/>
    <lineage>
        <taxon>Bacteria</taxon>
        <taxon>Pseudomonadati</taxon>
        <taxon>Pseudomonadota</taxon>
        <taxon>Betaproteobacteria</taxon>
        <taxon>Neisseriales</taxon>
        <taxon>Chitinibacteraceae</taxon>
        <taxon>Chitiniphilus</taxon>
    </lineage>
</organism>
<keyword evidence="3" id="KW-0949">S-adenosyl-L-methionine</keyword>
<dbReference type="Pfam" id="PF04055">
    <property type="entry name" value="Radical_SAM"/>
    <property type="match status" value="1"/>
</dbReference>
<dbReference type="SFLD" id="SFLDG01067">
    <property type="entry name" value="SPASM/twitch_domain_containing"/>
    <property type="match status" value="2"/>
</dbReference>
<dbReference type="Gene3D" id="3.20.20.70">
    <property type="entry name" value="Aldolase class I"/>
    <property type="match status" value="1"/>
</dbReference>
<dbReference type="SFLD" id="SFLDG01384">
    <property type="entry name" value="thioether_bond_formation_requi"/>
    <property type="match status" value="1"/>
</dbReference>
<evidence type="ECO:0000256" key="5">
    <source>
        <dbReference type="ARBA" id="ARBA00023004"/>
    </source>
</evidence>
<evidence type="ECO:0000256" key="7">
    <source>
        <dbReference type="ARBA" id="ARBA00023601"/>
    </source>
</evidence>
<dbReference type="SFLD" id="SFLDG01072">
    <property type="entry name" value="dehydrogenase_like"/>
    <property type="match status" value="1"/>
</dbReference>
<accession>A0A4U0PFW0</accession>
<keyword evidence="10" id="KW-1185">Reference proteome</keyword>
<dbReference type="InterPro" id="IPR007197">
    <property type="entry name" value="rSAM"/>
</dbReference>
<proteinExistence type="inferred from homology"/>
<dbReference type="NCBIfam" id="TIGR03942">
    <property type="entry name" value="sulfatase_rSAM"/>
    <property type="match status" value="1"/>
</dbReference>
<feature type="domain" description="Radical SAM core" evidence="8">
    <location>
        <begin position="22"/>
        <end position="260"/>
    </location>
</feature>
<name>A0A4U0PFW0_9NEIS</name>
<dbReference type="CDD" id="cd21120">
    <property type="entry name" value="SPASM_anSME"/>
    <property type="match status" value="1"/>
</dbReference>
<evidence type="ECO:0000256" key="1">
    <source>
        <dbReference type="ARBA" id="ARBA00001966"/>
    </source>
</evidence>
<dbReference type="InterPro" id="IPR034491">
    <property type="entry name" value="Anaerob_Ser_sulfatase-maturase"/>
</dbReference>
<dbReference type="RefSeq" id="WP_136774665.1">
    <property type="nucleotide sequence ID" value="NZ_CP156074.1"/>
</dbReference>
<dbReference type="AlphaFoldDB" id="A0A4U0PFW0"/>
<dbReference type="InterPro" id="IPR013785">
    <property type="entry name" value="Aldolase_TIM"/>
</dbReference>
<dbReference type="SUPFAM" id="SSF102114">
    <property type="entry name" value="Radical SAM enzymes"/>
    <property type="match status" value="1"/>
</dbReference>
<dbReference type="SFLD" id="SFLDF00285">
    <property type="entry name" value="anaerobic_Ser-type_sulfatase-m"/>
    <property type="match status" value="1"/>
</dbReference>
<evidence type="ECO:0000256" key="2">
    <source>
        <dbReference type="ARBA" id="ARBA00022485"/>
    </source>
</evidence>
<keyword evidence="5" id="KW-0408">Iron</keyword>
<evidence type="ECO:0000259" key="8">
    <source>
        <dbReference type="PROSITE" id="PS51918"/>
    </source>
</evidence>
<keyword evidence="2" id="KW-0004">4Fe-4S</keyword>
<dbReference type="NCBIfam" id="TIGR04085">
    <property type="entry name" value="rSAM_more_4Fe4S"/>
    <property type="match status" value="1"/>
</dbReference>
<dbReference type="PANTHER" id="PTHR43273">
    <property type="entry name" value="ANAEROBIC SULFATASE-MATURATING ENZYME HOMOLOG ASLB-RELATED"/>
    <property type="match status" value="1"/>
</dbReference>
<dbReference type="CDD" id="cd01335">
    <property type="entry name" value="Radical_SAM"/>
    <property type="match status" value="1"/>
</dbReference>
<sequence length="421" mass="48221">MIPIKAVADLPKLKLPRLEGGEFYRFHTMVKPSGAQCNLDCTYCFYLHKEDLLRQPKVPRMSESLLEAHIRQYIEAHTGDQVNFSWQGGEPTLMGLDFFRRIVALQQQFRTPGQRIDNDLQTNGTLLDEEWCVFLKQHDFLVGLSVDGPAALHDLYRYSKGGKPTHERVMKAAALLHAHQVPFNALCVVNRTNARRPIDVYRFLRDQVRPRIIQFIPAVERCDFHAVAPGKWPVEALPVAQTPQARPGQPDSVVTDWSVDPEDWGYFLGRVWDEWFGKDFGRVYVDQFENVVSMMFDRGSQKCVTSQYCGKALALEHNGDLYSCDHFVYPEYRLGNIANEHEGDLAFSLRQEQFARAKSDTLPRYCRACPYLQLCWGDCPKDRFLKTPDGEPGLHYLCAGLKQFYRKALSAKGQLATRLGL</sequence>
<dbReference type="GO" id="GO:0051539">
    <property type="term" value="F:4 iron, 4 sulfur cluster binding"/>
    <property type="evidence" value="ECO:0007669"/>
    <property type="project" value="UniProtKB-KW"/>
</dbReference>
<comment type="caution">
    <text evidence="9">The sequence shown here is derived from an EMBL/GenBank/DDBJ whole genome shotgun (WGS) entry which is preliminary data.</text>
</comment>
<keyword evidence="4" id="KW-0479">Metal-binding</keyword>
<evidence type="ECO:0000313" key="9">
    <source>
        <dbReference type="EMBL" id="TJZ66665.1"/>
    </source>
</evidence>
<dbReference type="EMBL" id="SUMF01000031">
    <property type="protein sequence ID" value="TJZ66665.1"/>
    <property type="molecule type" value="Genomic_DNA"/>
</dbReference>
<dbReference type="GO" id="GO:0046872">
    <property type="term" value="F:metal ion binding"/>
    <property type="evidence" value="ECO:0007669"/>
    <property type="project" value="UniProtKB-KW"/>
</dbReference>
<dbReference type="InterPro" id="IPR058240">
    <property type="entry name" value="rSAM_sf"/>
</dbReference>
<evidence type="ECO:0000256" key="6">
    <source>
        <dbReference type="ARBA" id="ARBA00023014"/>
    </source>
</evidence>